<dbReference type="AlphaFoldDB" id="A0A6H0WP50"/>
<evidence type="ECO:0000256" key="2">
    <source>
        <dbReference type="SAM" id="Phobius"/>
    </source>
</evidence>
<reference evidence="3 4" key="1">
    <citation type="submission" date="2020-02" db="EMBL/GenBank/DDBJ databases">
        <title>Genome sequencing, annotation and comparative genomic analysis of Bacillus tequilensis EA-CB0015, an effective biological control agent against Pseudocercospora fijiensis in banana plants.</title>
        <authorList>
            <person name="Cuellar-Gaviria T.Z."/>
            <person name="Ju K.-S."/>
            <person name="Villegas-Escobar V."/>
        </authorList>
    </citation>
    <scope>NUCLEOTIDE SEQUENCE [LARGE SCALE GENOMIC DNA]</scope>
    <source>
        <strain evidence="3 4">EA-CB0015</strain>
    </source>
</reference>
<organism evidence="3 4">
    <name type="scientific">Bacillus tequilensis</name>
    <dbReference type="NCBI Taxonomy" id="227866"/>
    <lineage>
        <taxon>Bacteria</taxon>
        <taxon>Bacillati</taxon>
        <taxon>Bacillota</taxon>
        <taxon>Bacilli</taxon>
        <taxon>Bacillales</taxon>
        <taxon>Bacillaceae</taxon>
        <taxon>Bacillus</taxon>
    </lineage>
</organism>
<sequence>MEMALAFLGFLACLISLSYGLYHLVRYVLKKEKRFSKKLFWPLLIGGLVLLFTGAGLSEPDAAAANAEKKYSALNAEYQSLTKEHEALEKEYKSVSTEAKTLKDSTEDQDKLKQLEKENSELKKTQKSLKAEMKELQDNQKQLKEDTKTAKAENETLRQDKTKLEKQLKEAKSQTASSYEDTGNSSSHTNQADEAKAADTAEGCNIKGSKNGIYHTPGSTYYDRTTDPAEMFCSVEEAEAAGYRAPKR</sequence>
<feature type="compositionally biased region" description="Polar residues" evidence="1">
    <location>
        <begin position="173"/>
        <end position="190"/>
    </location>
</feature>
<evidence type="ECO:0000256" key="1">
    <source>
        <dbReference type="SAM" id="MobiDB-lite"/>
    </source>
</evidence>
<keyword evidence="2" id="KW-1133">Transmembrane helix</keyword>
<dbReference type="EMBL" id="CP048852">
    <property type="protein sequence ID" value="QIW81086.1"/>
    <property type="molecule type" value="Genomic_DNA"/>
</dbReference>
<evidence type="ECO:0000313" key="4">
    <source>
        <dbReference type="Proteomes" id="UP000501914"/>
    </source>
</evidence>
<dbReference type="KEGG" id="bteq:G4P54_15385"/>
<dbReference type="RefSeq" id="WP_167873138.1">
    <property type="nucleotide sequence ID" value="NZ_CP048852.1"/>
</dbReference>
<dbReference type="Gene3D" id="1.10.287.1490">
    <property type="match status" value="1"/>
</dbReference>
<keyword evidence="2" id="KW-0472">Membrane</keyword>
<name>A0A6H0WP50_9BACI</name>
<feature type="transmembrane region" description="Helical" evidence="2">
    <location>
        <begin position="39"/>
        <end position="57"/>
    </location>
</feature>
<gene>
    <name evidence="3" type="ORF">G4P54_15385</name>
</gene>
<evidence type="ECO:0008006" key="5">
    <source>
        <dbReference type="Google" id="ProtNLM"/>
    </source>
</evidence>
<feature type="compositionally biased region" description="Basic and acidic residues" evidence="1">
    <location>
        <begin position="136"/>
        <end position="172"/>
    </location>
</feature>
<dbReference type="Proteomes" id="UP000501914">
    <property type="component" value="Chromosome"/>
</dbReference>
<keyword evidence="2" id="KW-0812">Transmembrane</keyword>
<feature type="region of interest" description="Disordered" evidence="1">
    <location>
        <begin position="136"/>
        <end position="217"/>
    </location>
</feature>
<keyword evidence="4" id="KW-1185">Reference proteome</keyword>
<protein>
    <recommendedName>
        <fullName evidence="5">LMBR1 domain-containing protein</fullName>
    </recommendedName>
</protein>
<accession>A0A6H0WP50</accession>
<evidence type="ECO:0000313" key="3">
    <source>
        <dbReference type="EMBL" id="QIW81086.1"/>
    </source>
</evidence>
<proteinExistence type="predicted"/>